<keyword evidence="1" id="KW-1133">Transmembrane helix</keyword>
<evidence type="ECO:0000256" key="1">
    <source>
        <dbReference type="SAM" id="Phobius"/>
    </source>
</evidence>
<keyword evidence="1" id="KW-0472">Membrane</keyword>
<accession>Q4A212</accession>
<keyword evidence="3" id="KW-1185">Reference proteome</keyword>
<dbReference type="EMBL" id="AJ890364">
    <property type="protein sequence ID" value="CAI65894.1"/>
    <property type="molecule type" value="Genomic_DNA"/>
</dbReference>
<reference evidence="2 3" key="1">
    <citation type="journal article" date="2005" name="Science">
        <title>Complete genome sequence and lytic phase transcription profile of a Coccolithovirus.</title>
        <authorList>
            <person name="Wilson W.H."/>
            <person name="Schroeder D.C."/>
            <person name="Allen M.J."/>
            <person name="Holden M.T.G."/>
            <person name="Parkhill J."/>
            <person name="Barrell B.G."/>
            <person name="Churcher C."/>
            <person name="Hamlin N."/>
            <person name="Mungall K."/>
            <person name="Norbertczak H."/>
            <person name="Quail M.A."/>
            <person name="Price C."/>
            <person name="Rabbinowitsch E."/>
            <person name="Walker D."/>
            <person name="Craigon M."/>
            <person name="Roy D."/>
            <person name="Ghazal P."/>
        </authorList>
    </citation>
    <scope>NUCLEOTIDE SEQUENCE [LARGE SCALE GENOMIC DNA]</scope>
    <source>
        <strain evidence="3">Isolate United Kingdom/English Channel/1999</strain>
    </source>
</reference>
<sequence>MSYPFAVYWKMRYIEIIIYFIVLTTLFTLSFVPTISSHKGYKISLQVLMGIGVYMSFMTFVFATRRRYQEYPVLVMQTNGLLWPREYGTHY</sequence>
<organismHost>
    <name type="scientific">Emiliania huxleyi</name>
    <name type="common">Coccolithophore</name>
    <name type="synonym">Pontosphaera huxleyi</name>
    <dbReference type="NCBI Taxonomy" id="2903"/>
</organismHost>
<keyword evidence="1" id="KW-0812">Transmembrane</keyword>
<feature type="transmembrane region" description="Helical" evidence="1">
    <location>
        <begin position="43"/>
        <end position="63"/>
    </location>
</feature>
<dbReference type="RefSeq" id="YP_294225.1">
    <property type="nucleotide sequence ID" value="NC_007346.1"/>
</dbReference>
<dbReference type="GeneID" id="3654865"/>
<protein>
    <submittedName>
        <fullName evidence="2">Putative membrane protein</fullName>
    </submittedName>
</protein>
<evidence type="ECO:0000313" key="2">
    <source>
        <dbReference type="EMBL" id="CAI65894.1"/>
    </source>
</evidence>
<organism evidence="2 3">
    <name type="scientific">Emiliania huxleyi virus 86 (isolate United Kingdom/English Channel/1999)</name>
    <name type="common">EhV-86</name>
    <dbReference type="NCBI Taxonomy" id="654925"/>
    <lineage>
        <taxon>Viruses</taxon>
        <taxon>Varidnaviria</taxon>
        <taxon>Bamfordvirae</taxon>
        <taxon>Nucleocytoviricota</taxon>
        <taxon>Megaviricetes</taxon>
        <taxon>Algavirales</taxon>
        <taxon>Phycodnaviridae</taxon>
        <taxon>Coccolithovirus</taxon>
        <taxon>Coccolithovirus huxleyi</taxon>
        <taxon>Emiliania huxleyi virus 86</taxon>
    </lineage>
</organism>
<evidence type="ECO:0000313" key="3">
    <source>
        <dbReference type="Proteomes" id="UP000000863"/>
    </source>
</evidence>
<dbReference type="Proteomes" id="UP000000863">
    <property type="component" value="Segment"/>
</dbReference>
<feature type="transmembrane region" description="Helical" evidence="1">
    <location>
        <begin position="12"/>
        <end position="31"/>
    </location>
</feature>
<gene>
    <name evidence="2" type="ORF">EhV467</name>
</gene>
<dbReference type="KEGG" id="vg:3654865"/>
<proteinExistence type="predicted"/>
<name>Q4A212_EHV8U</name>